<sequence>MALVLTVAQYRRADTPDGDEYWSLAILNPPTSGPSNPFRTQATIFQVIGYTHDYRYETKVIDILKHDGISLCGGKWVVDVVQELKLEQQEGQEEGRKDVLVRIDNGFSERSLKKRLKIQRDLYEEAEDHFFERFFEQREVMSKWSTHPYSP</sequence>
<dbReference type="AlphaFoldDB" id="A0A5C3QE17"/>
<reference evidence="1 2" key="1">
    <citation type="journal article" date="2019" name="Nat. Ecol. Evol.">
        <title>Megaphylogeny resolves global patterns of mushroom evolution.</title>
        <authorList>
            <person name="Varga T."/>
            <person name="Krizsan K."/>
            <person name="Foldi C."/>
            <person name="Dima B."/>
            <person name="Sanchez-Garcia M."/>
            <person name="Sanchez-Ramirez S."/>
            <person name="Szollosi G.J."/>
            <person name="Szarkandi J.G."/>
            <person name="Papp V."/>
            <person name="Albert L."/>
            <person name="Andreopoulos W."/>
            <person name="Angelini C."/>
            <person name="Antonin V."/>
            <person name="Barry K.W."/>
            <person name="Bougher N.L."/>
            <person name="Buchanan P."/>
            <person name="Buyck B."/>
            <person name="Bense V."/>
            <person name="Catcheside P."/>
            <person name="Chovatia M."/>
            <person name="Cooper J."/>
            <person name="Damon W."/>
            <person name="Desjardin D."/>
            <person name="Finy P."/>
            <person name="Geml J."/>
            <person name="Haridas S."/>
            <person name="Hughes K."/>
            <person name="Justo A."/>
            <person name="Karasinski D."/>
            <person name="Kautmanova I."/>
            <person name="Kiss B."/>
            <person name="Kocsube S."/>
            <person name="Kotiranta H."/>
            <person name="LaButti K.M."/>
            <person name="Lechner B.E."/>
            <person name="Liimatainen K."/>
            <person name="Lipzen A."/>
            <person name="Lukacs Z."/>
            <person name="Mihaltcheva S."/>
            <person name="Morgado L.N."/>
            <person name="Niskanen T."/>
            <person name="Noordeloos M.E."/>
            <person name="Ohm R.A."/>
            <person name="Ortiz-Santana B."/>
            <person name="Ovrebo C."/>
            <person name="Racz N."/>
            <person name="Riley R."/>
            <person name="Savchenko A."/>
            <person name="Shiryaev A."/>
            <person name="Soop K."/>
            <person name="Spirin V."/>
            <person name="Szebenyi C."/>
            <person name="Tomsovsky M."/>
            <person name="Tulloss R.E."/>
            <person name="Uehling J."/>
            <person name="Grigoriev I.V."/>
            <person name="Vagvolgyi C."/>
            <person name="Papp T."/>
            <person name="Martin F.M."/>
            <person name="Miettinen O."/>
            <person name="Hibbett D.S."/>
            <person name="Nagy L.G."/>
        </authorList>
    </citation>
    <scope>NUCLEOTIDE SEQUENCE [LARGE SCALE GENOMIC DNA]</scope>
    <source>
        <strain evidence="1 2">CBS 309.79</strain>
    </source>
</reference>
<protein>
    <submittedName>
        <fullName evidence="1">Uncharacterized protein</fullName>
    </submittedName>
</protein>
<name>A0A5C3QE17_9AGAR</name>
<dbReference type="Proteomes" id="UP000305067">
    <property type="component" value="Unassembled WGS sequence"/>
</dbReference>
<gene>
    <name evidence="1" type="ORF">BDV98DRAFT_594083</name>
</gene>
<dbReference type="OrthoDB" id="37659at2759"/>
<proteinExistence type="predicted"/>
<dbReference type="EMBL" id="ML178829">
    <property type="protein sequence ID" value="TFL00293.1"/>
    <property type="molecule type" value="Genomic_DNA"/>
</dbReference>
<organism evidence="1 2">
    <name type="scientific">Pterulicium gracile</name>
    <dbReference type="NCBI Taxonomy" id="1884261"/>
    <lineage>
        <taxon>Eukaryota</taxon>
        <taxon>Fungi</taxon>
        <taxon>Dikarya</taxon>
        <taxon>Basidiomycota</taxon>
        <taxon>Agaricomycotina</taxon>
        <taxon>Agaricomycetes</taxon>
        <taxon>Agaricomycetidae</taxon>
        <taxon>Agaricales</taxon>
        <taxon>Pleurotineae</taxon>
        <taxon>Pterulaceae</taxon>
        <taxon>Pterulicium</taxon>
    </lineage>
</organism>
<accession>A0A5C3QE17</accession>
<evidence type="ECO:0000313" key="2">
    <source>
        <dbReference type="Proteomes" id="UP000305067"/>
    </source>
</evidence>
<evidence type="ECO:0000313" key="1">
    <source>
        <dbReference type="EMBL" id="TFL00293.1"/>
    </source>
</evidence>
<keyword evidence="2" id="KW-1185">Reference proteome</keyword>